<evidence type="ECO:0000313" key="2">
    <source>
        <dbReference type="Proteomes" id="UP000318103"/>
    </source>
</evidence>
<keyword evidence="2" id="KW-1185">Reference proteome</keyword>
<dbReference type="AlphaFoldDB" id="A0A542UH90"/>
<proteinExistence type="predicted"/>
<organism evidence="1 2">
    <name type="scientific">Streptomyces puniciscabiei</name>
    <dbReference type="NCBI Taxonomy" id="164348"/>
    <lineage>
        <taxon>Bacteria</taxon>
        <taxon>Bacillati</taxon>
        <taxon>Actinomycetota</taxon>
        <taxon>Actinomycetes</taxon>
        <taxon>Kitasatosporales</taxon>
        <taxon>Streptomycetaceae</taxon>
        <taxon>Streptomyces</taxon>
    </lineage>
</organism>
<dbReference type="Proteomes" id="UP000318103">
    <property type="component" value="Unassembled WGS sequence"/>
</dbReference>
<reference evidence="1 2" key="1">
    <citation type="submission" date="2019-06" db="EMBL/GenBank/DDBJ databases">
        <title>Sequencing the genomes of 1000 actinobacteria strains.</title>
        <authorList>
            <person name="Klenk H.-P."/>
        </authorList>
    </citation>
    <scope>NUCLEOTIDE SEQUENCE [LARGE SCALE GENOMIC DNA]</scope>
    <source>
        <strain evidence="1 2">DSM 41929</strain>
    </source>
</reference>
<comment type="caution">
    <text evidence="1">The sequence shown here is derived from an EMBL/GenBank/DDBJ whole genome shotgun (WGS) entry which is preliminary data.</text>
</comment>
<dbReference type="Pfam" id="PF26137">
    <property type="entry name" value="Toxin_SdpC"/>
    <property type="match status" value="1"/>
</dbReference>
<dbReference type="InterPro" id="IPR023888">
    <property type="entry name" value="SdpC-like"/>
</dbReference>
<evidence type="ECO:0000313" key="1">
    <source>
        <dbReference type="EMBL" id="TQK98404.1"/>
    </source>
</evidence>
<protein>
    <submittedName>
        <fullName evidence="1">SdpC family antimicrobial peptide</fullName>
    </submittedName>
</protein>
<dbReference type="EMBL" id="VFNX01000001">
    <property type="protein sequence ID" value="TQK98404.1"/>
    <property type="molecule type" value="Genomic_DNA"/>
</dbReference>
<name>A0A542UH90_9ACTN</name>
<gene>
    <name evidence="1" type="ORF">FB563_3428</name>
</gene>
<accession>A0A542UH90</accession>
<sequence length="127" mass="13375">MTAVLDRIEKQHPDFFGSFSAKLRSGDPRQVESGVDEAAGILKSLSTTKSRADDTGTGVGRCANVVVAVNVLVAVNLGGAVNVSVAVNFQAAKWVVTTSHFWSATERGQSSLSRDEEIAQLTQVLAA</sequence>